<dbReference type="OrthoDB" id="9785695at2"/>
<sequence length="261" mass="30027">MTLPIINILEQIIRKATVFLLRDFSELDIIQNTNCDTRSFVIHSCTKIQKRIIEGVSKYSSDDIGKLVFCHEQRITNLPDGKYLLVNLIDNLTNLEKALPFFCIEFSLQTIVQQKRKIHCGIQYFPAIGEIYYVDNNEVWVDKFNHQQSNRFKLRVSNFKANKYKLLAMELTLADSWNKALLIKINNAVINNKQIRCFGSLRYACTLFLTGKLDIIVYDRLESIYDSDDLIKLLVTKVGGIVNVINPNINVISTSSIRVSI</sequence>
<dbReference type="Proteomes" id="UP000033616">
    <property type="component" value="Unassembled WGS sequence"/>
</dbReference>
<dbReference type="SUPFAM" id="SSF56655">
    <property type="entry name" value="Carbohydrate phosphatase"/>
    <property type="match status" value="1"/>
</dbReference>
<dbReference type="EMBL" id="LANP01000029">
    <property type="protein sequence ID" value="KJV55060.1"/>
    <property type="molecule type" value="Genomic_DNA"/>
</dbReference>
<organism evidence="1 2">
    <name type="scientific">Orientia chuto str. Dubai</name>
    <dbReference type="NCBI Taxonomy" id="1359168"/>
    <lineage>
        <taxon>Bacteria</taxon>
        <taxon>Pseudomonadati</taxon>
        <taxon>Pseudomonadota</taxon>
        <taxon>Alphaproteobacteria</taxon>
        <taxon>Rickettsiales</taxon>
        <taxon>Rickettsiaceae</taxon>
        <taxon>Rickettsieae</taxon>
        <taxon>Orientia</taxon>
    </lineage>
</organism>
<gene>
    <name evidence="1" type="ORF">OCHUTO_0996</name>
</gene>
<dbReference type="PATRIC" id="fig|1359168.3.peg.727"/>
<accession>A0A0F3MH45</accession>
<keyword evidence="2" id="KW-1185">Reference proteome</keyword>
<dbReference type="RefSeq" id="WP_045797563.1">
    <property type="nucleotide sequence ID" value="NZ_LANP01000029.1"/>
</dbReference>
<comment type="caution">
    <text evidence="1">The sequence shown here is derived from an EMBL/GenBank/DDBJ whole genome shotgun (WGS) entry which is preliminary data.</text>
</comment>
<dbReference type="AlphaFoldDB" id="A0A0F3MH45"/>
<dbReference type="STRING" id="1359168.OCHUTO_0996"/>
<proteinExistence type="predicted"/>
<name>A0A0F3MH45_9RICK</name>
<reference evidence="1 2" key="1">
    <citation type="submission" date="2015-02" db="EMBL/GenBank/DDBJ databases">
        <title>Genome Sequencing of Rickettsiales.</title>
        <authorList>
            <person name="Daugherty S.C."/>
            <person name="Su Q."/>
            <person name="Abolude K."/>
            <person name="Beier-Sexton M."/>
            <person name="Carlyon J.A."/>
            <person name="Carter R."/>
            <person name="Day N.P."/>
            <person name="Dumler S.J."/>
            <person name="Dyachenko V."/>
            <person name="Godinez A."/>
            <person name="Kurtti T.J."/>
            <person name="Lichay M."/>
            <person name="Mullins K.E."/>
            <person name="Ott S."/>
            <person name="Pappas-Brown V."/>
            <person name="Paris D.H."/>
            <person name="Patel P."/>
            <person name="Richards A.L."/>
            <person name="Sadzewicz L."/>
            <person name="Sears K."/>
            <person name="Seidman D."/>
            <person name="Sengamalay N."/>
            <person name="Stenos J."/>
            <person name="Tallon L.J."/>
            <person name="Vincent G."/>
            <person name="Fraser C.M."/>
            <person name="Munderloh U."/>
            <person name="Dunning-Hotopp J.C."/>
        </authorList>
    </citation>
    <scope>NUCLEOTIDE SEQUENCE [LARGE SCALE GENOMIC DNA]</scope>
    <source>
        <strain evidence="1 2">Fuller</strain>
    </source>
</reference>
<protein>
    <submittedName>
        <fullName evidence="1">Putative extragenic suppressor protein SuhB</fullName>
    </submittedName>
</protein>
<evidence type="ECO:0000313" key="2">
    <source>
        <dbReference type="Proteomes" id="UP000033616"/>
    </source>
</evidence>
<evidence type="ECO:0000313" key="1">
    <source>
        <dbReference type="EMBL" id="KJV55060.1"/>
    </source>
</evidence>